<protein>
    <submittedName>
        <fullName evidence="7">Uncharacterized protein</fullName>
    </submittedName>
</protein>
<keyword evidence="8" id="KW-1185">Reference proteome</keyword>
<name>A0A6A3CGC7_HIBSY</name>
<evidence type="ECO:0000256" key="4">
    <source>
        <dbReference type="ARBA" id="ARBA00022702"/>
    </source>
</evidence>
<evidence type="ECO:0000256" key="6">
    <source>
        <dbReference type="ARBA" id="ARBA00023157"/>
    </source>
</evidence>
<dbReference type="GO" id="GO:0040008">
    <property type="term" value="P:regulation of growth"/>
    <property type="evidence" value="ECO:0007669"/>
    <property type="project" value="UniProtKB-ARBA"/>
</dbReference>
<dbReference type="Pfam" id="PF05498">
    <property type="entry name" value="RALF"/>
    <property type="match status" value="1"/>
</dbReference>
<organism evidence="7 8">
    <name type="scientific">Hibiscus syriacus</name>
    <name type="common">Rose of Sharon</name>
    <dbReference type="NCBI Taxonomy" id="106335"/>
    <lineage>
        <taxon>Eukaryota</taxon>
        <taxon>Viridiplantae</taxon>
        <taxon>Streptophyta</taxon>
        <taxon>Embryophyta</taxon>
        <taxon>Tracheophyta</taxon>
        <taxon>Spermatophyta</taxon>
        <taxon>Magnoliopsida</taxon>
        <taxon>eudicotyledons</taxon>
        <taxon>Gunneridae</taxon>
        <taxon>Pentapetalae</taxon>
        <taxon>rosids</taxon>
        <taxon>malvids</taxon>
        <taxon>Malvales</taxon>
        <taxon>Malvaceae</taxon>
        <taxon>Malvoideae</taxon>
        <taxon>Hibiscus</taxon>
    </lineage>
</organism>
<keyword evidence="5" id="KW-0732">Signal</keyword>
<reference evidence="7" key="1">
    <citation type="submission" date="2019-09" db="EMBL/GenBank/DDBJ databases">
        <title>Draft genome information of white flower Hibiscus syriacus.</title>
        <authorList>
            <person name="Kim Y.-M."/>
        </authorList>
    </citation>
    <scope>NUCLEOTIDE SEQUENCE [LARGE SCALE GENOMIC DNA]</scope>
    <source>
        <strain evidence="7">YM2019G1</strain>
    </source>
</reference>
<dbReference type="GO" id="GO:0005576">
    <property type="term" value="C:extracellular region"/>
    <property type="evidence" value="ECO:0007669"/>
    <property type="project" value="UniProtKB-SubCell"/>
</dbReference>
<keyword evidence="4" id="KW-0372">Hormone</keyword>
<evidence type="ECO:0000256" key="1">
    <source>
        <dbReference type="ARBA" id="ARBA00004613"/>
    </source>
</evidence>
<accession>A0A6A3CGC7</accession>
<gene>
    <name evidence="7" type="ORF">F3Y22_tig00006992pilonHSYRG00043</name>
</gene>
<evidence type="ECO:0000256" key="3">
    <source>
        <dbReference type="ARBA" id="ARBA00022525"/>
    </source>
</evidence>
<evidence type="ECO:0000256" key="2">
    <source>
        <dbReference type="ARBA" id="ARBA00009178"/>
    </source>
</evidence>
<sequence>MNTIRAIKPTLFFLEMEMMQLSLLEVIQVNAAAAPLDGGASNLSYNRRLLQNPVNRWTRGCSKITKCGGGIGK</sequence>
<comment type="caution">
    <text evidence="7">The sequence shown here is derived from an EMBL/GenBank/DDBJ whole genome shotgun (WGS) entry which is preliminary data.</text>
</comment>
<comment type="subcellular location">
    <subcellularLocation>
        <location evidence="1">Secreted</location>
    </subcellularLocation>
</comment>
<evidence type="ECO:0000256" key="5">
    <source>
        <dbReference type="ARBA" id="ARBA00022729"/>
    </source>
</evidence>
<evidence type="ECO:0000313" key="7">
    <source>
        <dbReference type="EMBL" id="KAE8726408.1"/>
    </source>
</evidence>
<evidence type="ECO:0000313" key="8">
    <source>
        <dbReference type="Proteomes" id="UP000436088"/>
    </source>
</evidence>
<dbReference type="InterPro" id="IPR008801">
    <property type="entry name" value="RALF"/>
</dbReference>
<comment type="similarity">
    <text evidence="2">Belongs to the plant rapid alkalinization factor (RALF) family.</text>
</comment>
<dbReference type="Proteomes" id="UP000436088">
    <property type="component" value="Unassembled WGS sequence"/>
</dbReference>
<keyword evidence="6" id="KW-1015">Disulfide bond</keyword>
<dbReference type="EMBL" id="VEPZ02000370">
    <property type="protein sequence ID" value="KAE8726408.1"/>
    <property type="molecule type" value="Genomic_DNA"/>
</dbReference>
<dbReference type="GO" id="GO:0005179">
    <property type="term" value="F:hormone activity"/>
    <property type="evidence" value="ECO:0007669"/>
    <property type="project" value="UniProtKB-KW"/>
</dbReference>
<proteinExistence type="inferred from homology"/>
<dbReference type="AlphaFoldDB" id="A0A6A3CGC7"/>
<keyword evidence="3" id="KW-0964">Secreted</keyword>